<evidence type="ECO:0000313" key="5">
    <source>
        <dbReference type="EMBL" id="RBP73153.1"/>
    </source>
</evidence>
<dbReference type="Gene3D" id="3.20.20.140">
    <property type="entry name" value="Metal-dependent hydrolases"/>
    <property type="match status" value="1"/>
</dbReference>
<dbReference type="PIRSF" id="PIRSF005902">
    <property type="entry name" value="DNase_TatD"/>
    <property type="match status" value="1"/>
</dbReference>
<organism evidence="6 7">
    <name type="scientific">Marinobacter nauticus</name>
    <name type="common">Marinobacter hydrocarbonoclasticus</name>
    <name type="synonym">Marinobacter aquaeolei</name>
    <dbReference type="NCBI Taxonomy" id="2743"/>
    <lineage>
        <taxon>Bacteria</taxon>
        <taxon>Pseudomonadati</taxon>
        <taxon>Pseudomonadota</taxon>
        <taxon>Gammaproteobacteria</taxon>
        <taxon>Pseudomonadales</taxon>
        <taxon>Marinobacteraceae</taxon>
        <taxon>Marinobacter</taxon>
    </lineage>
</organism>
<keyword evidence="8" id="KW-1185">Reference proteome</keyword>
<keyword evidence="3" id="KW-0378">Hydrolase</keyword>
<name>A0A368UYQ9_MARNT</name>
<comment type="caution">
    <text evidence="6">The sequence shown here is derived from an EMBL/GenBank/DDBJ whole genome shotgun (WGS) entry which is preliminary data.</text>
</comment>
<dbReference type="PANTHER" id="PTHR46124:SF3">
    <property type="entry name" value="HYDROLASE"/>
    <property type="match status" value="1"/>
</dbReference>
<evidence type="ECO:0000313" key="8">
    <source>
        <dbReference type="Proteomes" id="UP000253065"/>
    </source>
</evidence>
<feature type="binding site" evidence="4">
    <location>
        <position position="9"/>
    </location>
    <ligand>
        <name>a divalent metal cation</name>
        <dbReference type="ChEBI" id="CHEBI:60240"/>
        <label>1</label>
    </ligand>
</feature>
<gene>
    <name evidence="6" type="ORF">DET51_1066</name>
    <name evidence="5" type="ORF">DET64_1066</name>
</gene>
<dbReference type="GO" id="GO:0046872">
    <property type="term" value="F:metal ion binding"/>
    <property type="evidence" value="ECO:0007669"/>
    <property type="project" value="UniProtKB-KW"/>
</dbReference>
<dbReference type="EMBL" id="QPJB01000006">
    <property type="protein sequence ID" value="RCW33972.1"/>
    <property type="molecule type" value="Genomic_DNA"/>
</dbReference>
<dbReference type="InterPro" id="IPR032466">
    <property type="entry name" value="Metal_Hydrolase"/>
</dbReference>
<dbReference type="PANTHER" id="PTHR46124">
    <property type="entry name" value="D-AMINOACYL-TRNA DEACYLASE"/>
    <property type="match status" value="1"/>
</dbReference>
<sequence length="263" mass="28786">MQLVDAHCHFDFPFFDGHREAVLAQAASLGVCAIAIPGVRRQDWQRVASMADAERGLWYCLGIHPWFIQEHGADDLAELERLLSSAPQACVGLGECGLDALKGDLSEQEPWFEAQIDIAQRLGLALVIHSLKSHDLVYSSLKRAGWNGRALVHGFSGSYQQAQRLVDLGCYIGVGGVITHDRARKTRDTIARLPADALVLETDAPDMAPAGVAKGQNSPIHLPEIFEALAELRSEPRESLAEILLANTAKLYRKDPLTLVPRP</sequence>
<feature type="binding site" evidence="4">
    <location>
        <position position="129"/>
    </location>
    <ligand>
        <name>a divalent metal cation</name>
        <dbReference type="ChEBI" id="CHEBI:60240"/>
        <label>2</label>
    </ligand>
</feature>
<dbReference type="CDD" id="cd01310">
    <property type="entry name" value="TatD_DNAse"/>
    <property type="match status" value="1"/>
</dbReference>
<accession>A0A368UYQ9</accession>
<evidence type="ECO:0000256" key="1">
    <source>
        <dbReference type="ARBA" id="ARBA00009275"/>
    </source>
</evidence>
<keyword evidence="2 4" id="KW-0479">Metal-binding</keyword>
<dbReference type="EMBL" id="QNSA01000006">
    <property type="protein sequence ID" value="RBP73153.1"/>
    <property type="molecule type" value="Genomic_DNA"/>
</dbReference>
<dbReference type="Proteomes" id="UP000252795">
    <property type="component" value="Unassembled WGS sequence"/>
</dbReference>
<dbReference type="PROSITE" id="PS01091">
    <property type="entry name" value="TATD_3"/>
    <property type="match status" value="1"/>
</dbReference>
<feature type="binding site" evidence="4">
    <location>
        <position position="203"/>
    </location>
    <ligand>
        <name>a divalent metal cation</name>
        <dbReference type="ChEBI" id="CHEBI:60240"/>
        <label>1</label>
    </ligand>
</feature>
<proteinExistence type="inferred from homology"/>
<feature type="binding site" evidence="4">
    <location>
        <position position="7"/>
    </location>
    <ligand>
        <name>a divalent metal cation</name>
        <dbReference type="ChEBI" id="CHEBI:60240"/>
        <label>1</label>
    </ligand>
</feature>
<protein>
    <submittedName>
        <fullName evidence="6">TatD DNase family protein</fullName>
    </submittedName>
</protein>
<evidence type="ECO:0000256" key="4">
    <source>
        <dbReference type="PIRSR" id="PIRSR005902-1"/>
    </source>
</evidence>
<reference evidence="6 7" key="1">
    <citation type="submission" date="2018-07" db="EMBL/GenBank/DDBJ databases">
        <title>Freshwater and sediment microbial communities from various areas in North America, analyzing microbe dynamics in response to fracking.</title>
        <authorList>
            <person name="Lamendella R."/>
        </authorList>
    </citation>
    <scope>NUCLEOTIDE SEQUENCE [LARGE SCALE GENOMIC DNA]</scope>
    <source>
        <strain evidence="6 7">114E</strain>
        <strain evidence="5 8">114E_o</strain>
    </source>
</reference>
<evidence type="ECO:0000313" key="6">
    <source>
        <dbReference type="EMBL" id="RCW33972.1"/>
    </source>
</evidence>
<comment type="similarity">
    <text evidence="1">Belongs to the metallo-dependent hydrolases superfamily. TatD-type hydrolase family.</text>
</comment>
<dbReference type="PROSITE" id="PS01137">
    <property type="entry name" value="TATD_1"/>
    <property type="match status" value="1"/>
</dbReference>
<feature type="binding site" evidence="4">
    <location>
        <position position="95"/>
    </location>
    <ligand>
        <name>a divalent metal cation</name>
        <dbReference type="ChEBI" id="CHEBI:60240"/>
        <label>1</label>
    </ligand>
</feature>
<dbReference type="GO" id="GO:0016788">
    <property type="term" value="F:hydrolase activity, acting on ester bonds"/>
    <property type="evidence" value="ECO:0007669"/>
    <property type="project" value="InterPro"/>
</dbReference>
<dbReference type="AlphaFoldDB" id="A0A368UYQ9"/>
<evidence type="ECO:0000256" key="2">
    <source>
        <dbReference type="ARBA" id="ARBA00022723"/>
    </source>
</evidence>
<evidence type="ECO:0000256" key="3">
    <source>
        <dbReference type="ARBA" id="ARBA00022801"/>
    </source>
</evidence>
<dbReference type="RefSeq" id="WP_113879810.1">
    <property type="nucleotide sequence ID" value="NZ_QNSA01000006.1"/>
</dbReference>
<dbReference type="SUPFAM" id="SSF51556">
    <property type="entry name" value="Metallo-dependent hydrolases"/>
    <property type="match status" value="1"/>
</dbReference>
<dbReference type="FunFam" id="3.20.20.140:FF:000005">
    <property type="entry name" value="TatD family hydrolase"/>
    <property type="match status" value="1"/>
</dbReference>
<dbReference type="GO" id="GO:0005829">
    <property type="term" value="C:cytosol"/>
    <property type="evidence" value="ECO:0007669"/>
    <property type="project" value="TreeGrafter"/>
</dbReference>
<dbReference type="Proteomes" id="UP000253065">
    <property type="component" value="Unassembled WGS sequence"/>
</dbReference>
<dbReference type="InterPro" id="IPR001130">
    <property type="entry name" value="TatD-like"/>
</dbReference>
<dbReference type="InterPro" id="IPR018228">
    <property type="entry name" value="DNase_TatD-rel_CS"/>
</dbReference>
<dbReference type="Pfam" id="PF01026">
    <property type="entry name" value="TatD_DNase"/>
    <property type="match status" value="1"/>
</dbReference>
<feature type="binding site" evidence="4">
    <location>
        <position position="153"/>
    </location>
    <ligand>
        <name>a divalent metal cation</name>
        <dbReference type="ChEBI" id="CHEBI:60240"/>
        <label>2</label>
    </ligand>
</feature>
<evidence type="ECO:0000313" key="7">
    <source>
        <dbReference type="Proteomes" id="UP000252795"/>
    </source>
</evidence>